<keyword evidence="1" id="KW-0472">Membrane</keyword>
<organism evidence="2 3">
    <name type="scientific">Candidatus Marithioploca araucensis</name>
    <dbReference type="NCBI Taxonomy" id="70273"/>
    <lineage>
        <taxon>Bacteria</taxon>
        <taxon>Pseudomonadati</taxon>
        <taxon>Pseudomonadota</taxon>
        <taxon>Gammaproteobacteria</taxon>
        <taxon>Thiotrichales</taxon>
        <taxon>Thiotrichaceae</taxon>
        <taxon>Candidatus Marithioploca</taxon>
    </lineage>
</organism>
<dbReference type="EMBL" id="JAUCGM010000589">
    <property type="protein sequence ID" value="MDM8563349.1"/>
    <property type="molecule type" value="Genomic_DNA"/>
</dbReference>
<evidence type="ECO:0000313" key="3">
    <source>
        <dbReference type="Proteomes" id="UP001171945"/>
    </source>
</evidence>
<reference evidence="2" key="1">
    <citation type="submission" date="2023-06" db="EMBL/GenBank/DDBJ databases">
        <title>Uncultivated large filamentous bacteria from sulfidic sediments reveal new species and different genomic features in energy metabolism and defense.</title>
        <authorList>
            <person name="Fonseca A."/>
        </authorList>
    </citation>
    <scope>NUCLEOTIDE SEQUENCE</scope>
    <source>
        <strain evidence="2">HSG4</strain>
    </source>
</reference>
<accession>A0ABT7VUT8</accession>
<dbReference type="Proteomes" id="UP001171945">
    <property type="component" value="Unassembled WGS sequence"/>
</dbReference>
<feature type="transmembrane region" description="Helical" evidence="1">
    <location>
        <begin position="124"/>
        <end position="142"/>
    </location>
</feature>
<proteinExistence type="predicted"/>
<sequence>MGKSIIFRLLTVTAIASIVLVYFSPIWWVSLKAPNYPPEAFPDGVRIHFHVDGVFNGCQKRESEEIHEEEALNCVHEMDTINHYVGMYPIASGGPIERTLSQFLFAFMIVMLVAFMMSGRKFQATTLTVGFSIIVVWAYITLFTPGGVTWMSEGYQQVLQTSMDMEREEFQDWSGFHAMQKNYQDTLGMYFRDTVKIQKRADILTIAAYVVIGLLIASMLIFIIGILWKNRLFYWLLVIIPILLPAFFVLEYAGWLWWFGHNLNEMGAFTLKPFMPTVFGDGKVAQFTTHSYPHYGFGLMMLSLVLLLLASLLRRKQLWEANKD</sequence>
<protein>
    <recommendedName>
        <fullName evidence="4">Cytochrome C</fullName>
    </recommendedName>
</protein>
<feature type="transmembrane region" description="Helical" evidence="1">
    <location>
        <begin position="295"/>
        <end position="313"/>
    </location>
</feature>
<name>A0ABT7VUT8_9GAMM</name>
<feature type="transmembrane region" description="Helical" evidence="1">
    <location>
        <begin position="99"/>
        <end position="117"/>
    </location>
</feature>
<feature type="transmembrane region" description="Helical" evidence="1">
    <location>
        <begin position="206"/>
        <end position="228"/>
    </location>
</feature>
<keyword evidence="1" id="KW-1133">Transmembrane helix</keyword>
<evidence type="ECO:0000256" key="1">
    <source>
        <dbReference type="SAM" id="Phobius"/>
    </source>
</evidence>
<evidence type="ECO:0008006" key="4">
    <source>
        <dbReference type="Google" id="ProtNLM"/>
    </source>
</evidence>
<evidence type="ECO:0000313" key="2">
    <source>
        <dbReference type="EMBL" id="MDM8563349.1"/>
    </source>
</evidence>
<comment type="caution">
    <text evidence="2">The sequence shown here is derived from an EMBL/GenBank/DDBJ whole genome shotgun (WGS) entry which is preliminary data.</text>
</comment>
<feature type="transmembrane region" description="Helical" evidence="1">
    <location>
        <begin position="235"/>
        <end position="258"/>
    </location>
</feature>
<keyword evidence="1" id="KW-0812">Transmembrane</keyword>
<feature type="transmembrane region" description="Helical" evidence="1">
    <location>
        <begin position="7"/>
        <end position="28"/>
    </location>
</feature>
<keyword evidence="3" id="KW-1185">Reference proteome</keyword>
<gene>
    <name evidence="2" type="ORF">QUF54_08345</name>
</gene>